<dbReference type="KEGG" id="slb:AWJ20_2689"/>
<evidence type="ECO:0000313" key="5">
    <source>
        <dbReference type="EMBL" id="ANB15069.1"/>
    </source>
</evidence>
<proteinExistence type="predicted"/>
<dbReference type="AlphaFoldDB" id="A0A167FBG8"/>
<keyword evidence="2 4" id="KW-1133">Transmembrane helix</keyword>
<reference evidence="5 6" key="1">
    <citation type="submission" date="2016-02" db="EMBL/GenBank/DDBJ databases">
        <title>Complete genome sequence and transcriptome regulation of the pentose utilising yeast Sugiyamaella lignohabitans.</title>
        <authorList>
            <person name="Bellasio M."/>
            <person name="Peymann A."/>
            <person name="Valli M."/>
            <person name="Sipitzky M."/>
            <person name="Graf A."/>
            <person name="Sauer M."/>
            <person name="Marx H."/>
            <person name="Mattanovich D."/>
        </authorList>
    </citation>
    <scope>NUCLEOTIDE SEQUENCE [LARGE SCALE GENOMIC DNA]</scope>
    <source>
        <strain evidence="5 6">CBS 10342</strain>
    </source>
</reference>
<dbReference type="Pfam" id="PF08690">
    <property type="entry name" value="GET2"/>
    <property type="match status" value="1"/>
</dbReference>
<organism evidence="5 6">
    <name type="scientific">Sugiyamaella lignohabitans</name>
    <dbReference type="NCBI Taxonomy" id="796027"/>
    <lineage>
        <taxon>Eukaryota</taxon>
        <taxon>Fungi</taxon>
        <taxon>Dikarya</taxon>
        <taxon>Ascomycota</taxon>
        <taxon>Saccharomycotina</taxon>
        <taxon>Dipodascomycetes</taxon>
        <taxon>Dipodascales</taxon>
        <taxon>Trichomonascaceae</taxon>
        <taxon>Sugiyamaella</taxon>
    </lineage>
</organism>
<dbReference type="PANTHER" id="PTHR28263">
    <property type="entry name" value="GOLGI TO ER TRAFFIC PROTEIN 2"/>
    <property type="match status" value="1"/>
</dbReference>
<evidence type="ECO:0000256" key="3">
    <source>
        <dbReference type="ARBA" id="ARBA00023136"/>
    </source>
</evidence>
<dbReference type="OrthoDB" id="4096840at2759"/>
<keyword evidence="6" id="KW-1185">Reference proteome</keyword>
<protein>
    <submittedName>
        <fullName evidence="5">Uncharacterized protein</fullName>
    </submittedName>
</protein>
<keyword evidence="1 4" id="KW-0812">Transmembrane</keyword>
<dbReference type="GeneID" id="30034627"/>
<accession>A0A167FBG8</accession>
<dbReference type="GO" id="GO:0006890">
    <property type="term" value="P:retrograde vesicle-mediated transport, Golgi to endoplasmic reticulum"/>
    <property type="evidence" value="ECO:0007669"/>
    <property type="project" value="TreeGrafter"/>
</dbReference>
<dbReference type="Proteomes" id="UP000189580">
    <property type="component" value="Chromosome b"/>
</dbReference>
<evidence type="ECO:0000256" key="4">
    <source>
        <dbReference type="SAM" id="Phobius"/>
    </source>
</evidence>
<keyword evidence="3 4" id="KW-0472">Membrane</keyword>
<evidence type="ECO:0000256" key="2">
    <source>
        <dbReference type="ARBA" id="ARBA00022989"/>
    </source>
</evidence>
<dbReference type="PANTHER" id="PTHR28263:SF1">
    <property type="entry name" value="GOLGI TO ER TRAFFIC PROTEIN 2"/>
    <property type="match status" value="1"/>
</dbReference>
<sequence length="225" mass="23243">MDADPDIMVPEDMASDPLFKLLSEMRGAGSAPRNGAGDENGAAGSGDLPADPLAALSAMFGGADGAGGAFPFGDAGAGGFPGMAGNGPTGQKSATPVRKSDVLWTLVHIVTSISLTVYFLLSRKAAIATNSVPSSVSSSLVVLFCTAQVALHSARFVLEKGSPPSNSKIVSLASFLPNPFRQYVILLARYLHIGRVIVEDLCITLFVIGIYFGLANGRSELLDVN</sequence>
<name>A0A167FBG8_9ASCO</name>
<feature type="transmembrane region" description="Helical" evidence="4">
    <location>
        <begin position="196"/>
        <end position="214"/>
    </location>
</feature>
<evidence type="ECO:0000256" key="1">
    <source>
        <dbReference type="ARBA" id="ARBA00022692"/>
    </source>
</evidence>
<dbReference type="EMBL" id="CP014503">
    <property type="protein sequence ID" value="ANB15069.1"/>
    <property type="molecule type" value="Genomic_DNA"/>
</dbReference>
<feature type="transmembrane region" description="Helical" evidence="4">
    <location>
        <begin position="102"/>
        <end position="121"/>
    </location>
</feature>
<gene>
    <name evidence="5" type="ORF">AWJ20_2689</name>
</gene>
<dbReference type="InterPro" id="IPR028143">
    <property type="entry name" value="Get2/sif1"/>
</dbReference>
<evidence type="ECO:0000313" key="6">
    <source>
        <dbReference type="Proteomes" id="UP000189580"/>
    </source>
</evidence>
<dbReference type="RefSeq" id="XP_018737546.1">
    <property type="nucleotide sequence ID" value="XM_018879649.1"/>
</dbReference>